<reference evidence="8" key="1">
    <citation type="submission" date="2017-06" db="EMBL/GenBank/DDBJ databases">
        <title>Herbaspirillum phytohormonus sp. nov., isolated from the root nodule of Robinia pseudoacacia in lead-zinc mine.</title>
        <authorList>
            <person name="Fan M."/>
            <person name="Lin Y."/>
        </authorList>
    </citation>
    <scope>NUCLEOTIDE SEQUENCE [LARGE SCALE GENOMIC DNA]</scope>
    <source>
        <strain evidence="8">SC-089</strain>
    </source>
</reference>
<keyword evidence="4" id="KW-0449">Lipoprotein</keyword>
<dbReference type="Gene3D" id="2.130.10.10">
    <property type="entry name" value="YVTN repeat-like/Quinoprotein amine dehydrogenase"/>
    <property type="match status" value="1"/>
</dbReference>
<evidence type="ECO:0000259" key="6">
    <source>
        <dbReference type="Pfam" id="PF13360"/>
    </source>
</evidence>
<dbReference type="InterPro" id="IPR017687">
    <property type="entry name" value="BamB"/>
</dbReference>
<evidence type="ECO:0000313" key="7">
    <source>
        <dbReference type="EMBL" id="OWT55183.1"/>
    </source>
</evidence>
<dbReference type="GO" id="GO:0051205">
    <property type="term" value="P:protein insertion into membrane"/>
    <property type="evidence" value="ECO:0007669"/>
    <property type="project" value="UniProtKB-UniRule"/>
</dbReference>
<comment type="function">
    <text evidence="4">Part of the outer membrane protein assembly complex, which is involved in assembly and insertion of beta-barrel proteins into the outer membrane.</text>
</comment>
<keyword evidence="4" id="KW-0564">Palmitate</keyword>
<keyword evidence="2 4" id="KW-0472">Membrane</keyword>
<proteinExistence type="inferred from homology"/>
<comment type="similarity">
    <text evidence="4">Belongs to the BamB family.</text>
</comment>
<dbReference type="InterPro" id="IPR002372">
    <property type="entry name" value="PQQ_rpt_dom"/>
</dbReference>
<dbReference type="SUPFAM" id="SSF50998">
    <property type="entry name" value="Quinoprotein alcohol dehydrogenase-like"/>
    <property type="match status" value="1"/>
</dbReference>
<dbReference type="PANTHER" id="PTHR34512">
    <property type="entry name" value="CELL SURFACE PROTEIN"/>
    <property type="match status" value="1"/>
</dbReference>
<gene>
    <name evidence="4 7" type="primary">bamB</name>
    <name evidence="7" type="ORF">CEY11_20925</name>
</gene>
<dbReference type="PROSITE" id="PS51257">
    <property type="entry name" value="PROKAR_LIPOPROTEIN"/>
    <property type="match status" value="1"/>
</dbReference>
<dbReference type="GO" id="GO:0043165">
    <property type="term" value="P:Gram-negative-bacterium-type cell outer membrane assembly"/>
    <property type="evidence" value="ECO:0007669"/>
    <property type="project" value="UniProtKB-UniRule"/>
</dbReference>
<keyword evidence="1 4" id="KW-0732">Signal</keyword>
<accession>A0A225M4L8</accession>
<dbReference type="OrthoDB" id="5173551at2"/>
<evidence type="ECO:0000256" key="5">
    <source>
        <dbReference type="SAM" id="SignalP"/>
    </source>
</evidence>
<evidence type="ECO:0000256" key="3">
    <source>
        <dbReference type="ARBA" id="ARBA00023237"/>
    </source>
</evidence>
<dbReference type="EMBL" id="NJIH01000013">
    <property type="protein sequence ID" value="OWT55183.1"/>
    <property type="molecule type" value="Genomic_DNA"/>
</dbReference>
<feature type="domain" description="Pyrrolo-quinoline quinone repeat" evidence="6">
    <location>
        <begin position="83"/>
        <end position="314"/>
    </location>
</feature>
<organism evidence="7 8">
    <name type="scientific">Candidimonas nitroreducens</name>
    <dbReference type="NCBI Taxonomy" id="683354"/>
    <lineage>
        <taxon>Bacteria</taxon>
        <taxon>Pseudomonadati</taxon>
        <taxon>Pseudomonadota</taxon>
        <taxon>Betaproteobacteria</taxon>
        <taxon>Burkholderiales</taxon>
        <taxon>Alcaligenaceae</taxon>
        <taxon>Candidimonas</taxon>
    </lineage>
</organism>
<dbReference type="RefSeq" id="WP_088605371.1">
    <property type="nucleotide sequence ID" value="NZ_NJIH01000013.1"/>
</dbReference>
<comment type="subunit">
    <text evidence="4">Part of the Bam complex.</text>
</comment>
<keyword evidence="3 4" id="KW-0998">Cell outer membrane</keyword>
<dbReference type="SMART" id="SM00564">
    <property type="entry name" value="PQQ"/>
    <property type="match status" value="7"/>
</dbReference>
<comment type="caution">
    <text evidence="7">The sequence shown here is derived from an EMBL/GenBank/DDBJ whole genome shotgun (WGS) entry which is preliminary data.</text>
</comment>
<evidence type="ECO:0000313" key="8">
    <source>
        <dbReference type="Proteomes" id="UP000214603"/>
    </source>
</evidence>
<evidence type="ECO:0000256" key="1">
    <source>
        <dbReference type="ARBA" id="ARBA00022729"/>
    </source>
</evidence>
<comment type="subcellular location">
    <subcellularLocation>
        <location evidence="4">Cell outer membrane</location>
        <topology evidence="4">Lipid-anchor</topology>
    </subcellularLocation>
</comment>
<protein>
    <recommendedName>
        <fullName evidence="4">Outer membrane protein assembly factor BamB</fullName>
    </recommendedName>
</protein>
<dbReference type="NCBIfam" id="TIGR03300">
    <property type="entry name" value="assembly_YfgL"/>
    <property type="match status" value="1"/>
</dbReference>
<evidence type="ECO:0000256" key="4">
    <source>
        <dbReference type="HAMAP-Rule" id="MF_00923"/>
    </source>
</evidence>
<dbReference type="AlphaFoldDB" id="A0A225M4L8"/>
<dbReference type="InterPro" id="IPR015943">
    <property type="entry name" value="WD40/YVTN_repeat-like_dom_sf"/>
</dbReference>
<sequence length="388" mass="40440">MHTSPVRRVARRLLPALGLAALATLAGCSMFSNPNPRFEPAPLTDYPAGVSARVAWSTSIGSGGGYGFAPVAVGQAAYAATPNGSVAKVDLASGRVLWQSSAKTQLSAGVGSDGQVTAVATVGGEVVAFDDQGHEKWRVRATSQVDIPPTVGDGVVVVRSSDYRIQAYDENTGKPMWNVQQPGPALALKTNMRMVLEQGLLISGLPSGKLIAINAHSGNIQWEGSVSASEGATDLDRISDVVGAPLILGPLLCAAAYQGRVKCFDVSQGGRTVWQQRVSSATGLAADAQQVYTADQRGIVYAFNLADGHQVWKQEALRYRQLSGPAVLSQAVAVGDFQGYVHFLSPADGHLLGRLQIGGDAVLSPLLATSRGFLAQSGNGHLVMIGVN</sequence>
<keyword evidence="8" id="KW-1185">Reference proteome</keyword>
<dbReference type="PANTHER" id="PTHR34512:SF30">
    <property type="entry name" value="OUTER MEMBRANE PROTEIN ASSEMBLY FACTOR BAMB"/>
    <property type="match status" value="1"/>
</dbReference>
<feature type="signal peptide" evidence="5">
    <location>
        <begin position="1"/>
        <end position="26"/>
    </location>
</feature>
<dbReference type="Proteomes" id="UP000214603">
    <property type="component" value="Unassembled WGS sequence"/>
</dbReference>
<feature type="chain" id="PRO_5013417005" description="Outer membrane protein assembly factor BamB" evidence="5">
    <location>
        <begin position="27"/>
        <end position="388"/>
    </location>
</feature>
<evidence type="ECO:0000256" key="2">
    <source>
        <dbReference type="ARBA" id="ARBA00023136"/>
    </source>
</evidence>
<dbReference type="InterPro" id="IPR011047">
    <property type="entry name" value="Quinoprotein_ADH-like_sf"/>
</dbReference>
<dbReference type="Pfam" id="PF13360">
    <property type="entry name" value="PQQ_2"/>
    <property type="match status" value="1"/>
</dbReference>
<dbReference type="HAMAP" id="MF_00923">
    <property type="entry name" value="OM_assembly_BamB"/>
    <property type="match status" value="1"/>
</dbReference>
<dbReference type="GO" id="GO:0009279">
    <property type="term" value="C:cell outer membrane"/>
    <property type="evidence" value="ECO:0007669"/>
    <property type="project" value="UniProtKB-SubCell"/>
</dbReference>
<name>A0A225M4L8_9BURK</name>
<dbReference type="InterPro" id="IPR018391">
    <property type="entry name" value="PQQ_b-propeller_rpt"/>
</dbReference>